<feature type="domain" description="3-hydroxyacyl-CoA dehydrogenase NAD binding" evidence="4">
    <location>
        <begin position="6"/>
        <end position="187"/>
    </location>
</feature>
<organism evidence="5 6">
    <name type="scientific">Leptotrombidium deliense</name>
    <dbReference type="NCBI Taxonomy" id="299467"/>
    <lineage>
        <taxon>Eukaryota</taxon>
        <taxon>Metazoa</taxon>
        <taxon>Ecdysozoa</taxon>
        <taxon>Arthropoda</taxon>
        <taxon>Chelicerata</taxon>
        <taxon>Arachnida</taxon>
        <taxon>Acari</taxon>
        <taxon>Acariformes</taxon>
        <taxon>Trombidiformes</taxon>
        <taxon>Prostigmata</taxon>
        <taxon>Anystina</taxon>
        <taxon>Parasitengona</taxon>
        <taxon>Trombiculoidea</taxon>
        <taxon>Trombiculidae</taxon>
        <taxon>Leptotrombidium</taxon>
    </lineage>
</organism>
<dbReference type="Proteomes" id="UP000288716">
    <property type="component" value="Unassembled WGS sequence"/>
</dbReference>
<dbReference type="InterPro" id="IPR006108">
    <property type="entry name" value="3HC_DH_C"/>
</dbReference>
<evidence type="ECO:0000313" key="5">
    <source>
        <dbReference type="EMBL" id="RWS30889.1"/>
    </source>
</evidence>
<dbReference type="Pfam" id="PF02737">
    <property type="entry name" value="3HCDH_N"/>
    <property type="match status" value="1"/>
</dbReference>
<dbReference type="OrthoDB" id="2021159at2759"/>
<gene>
    <name evidence="5" type="ORF">B4U80_05592</name>
</gene>
<dbReference type="Gene3D" id="3.40.50.720">
    <property type="entry name" value="NAD(P)-binding Rossmann-like Domain"/>
    <property type="match status" value="1"/>
</dbReference>
<evidence type="ECO:0000313" key="6">
    <source>
        <dbReference type="Proteomes" id="UP000288716"/>
    </source>
</evidence>
<dbReference type="FunFam" id="3.40.50.720:FF:000356">
    <property type="entry name" value="Lambda-crystallin homolog"/>
    <property type="match status" value="1"/>
</dbReference>
<sequence>MSTKNKISIIGSGLIGRNWAMLFASVGHEVSIYDIDEQKVDEALLDIKEQLKVLEDKQLLRGTLTADQQYRCIEKSVSVEECLKNSSYCQECVFENLELKKAVFKRLDECVDENVILASSTSCLLPSTFSAGLIHKSQVIVAHPVNPPYYVPLTELIPAPWTDPNVVKRTRELMLEIGQRPVTLTKEIPGFLVNRIQYSILNECYRLIAGGFVSVEDIDAVMSEGLGMRYAFMGPWETAHLNANGMKEYFEKYSKGIYEVSQTFGPIPKMEGETAEKIVRELESKVSVDKLQERRKWREERLIALAQLKNSH</sequence>
<protein>
    <submittedName>
        <fullName evidence="5">Lambda-crystallin-like protein</fullName>
    </submittedName>
</protein>
<evidence type="ECO:0000259" key="4">
    <source>
        <dbReference type="Pfam" id="PF02737"/>
    </source>
</evidence>
<dbReference type="STRING" id="299467.A0A443STM1"/>
<comment type="similarity">
    <text evidence="1">Belongs to the 3-hydroxyacyl-CoA dehydrogenase family.</text>
</comment>
<dbReference type="PANTHER" id="PTHR48075:SF1">
    <property type="entry name" value="LAMBDA-CRYSTALLIN HOMOLOG"/>
    <property type="match status" value="1"/>
</dbReference>
<evidence type="ECO:0000256" key="1">
    <source>
        <dbReference type="ARBA" id="ARBA00009463"/>
    </source>
</evidence>
<dbReference type="Pfam" id="PF00725">
    <property type="entry name" value="3HCDH"/>
    <property type="match status" value="1"/>
</dbReference>
<keyword evidence="2" id="KW-0560">Oxidoreductase</keyword>
<dbReference type="GO" id="GO:0070403">
    <property type="term" value="F:NAD+ binding"/>
    <property type="evidence" value="ECO:0007669"/>
    <property type="project" value="InterPro"/>
</dbReference>
<proteinExistence type="inferred from homology"/>
<dbReference type="GO" id="GO:0006631">
    <property type="term" value="P:fatty acid metabolic process"/>
    <property type="evidence" value="ECO:0007669"/>
    <property type="project" value="InterPro"/>
</dbReference>
<evidence type="ECO:0000256" key="2">
    <source>
        <dbReference type="ARBA" id="ARBA00023002"/>
    </source>
</evidence>
<dbReference type="InterPro" id="IPR006176">
    <property type="entry name" value="3-OHacyl-CoA_DH_NAD-bd"/>
</dbReference>
<accession>A0A443STM1</accession>
<dbReference type="SUPFAM" id="SSF51735">
    <property type="entry name" value="NAD(P)-binding Rossmann-fold domains"/>
    <property type="match status" value="1"/>
</dbReference>
<feature type="domain" description="3-hydroxyacyl-CoA dehydrogenase C-terminal" evidence="3">
    <location>
        <begin position="190"/>
        <end position="276"/>
    </location>
</feature>
<dbReference type="InterPro" id="IPR008927">
    <property type="entry name" value="6-PGluconate_DH-like_C_sf"/>
</dbReference>
<name>A0A443STM1_9ACAR</name>
<dbReference type="InterPro" id="IPR036291">
    <property type="entry name" value="NAD(P)-bd_dom_sf"/>
</dbReference>
<dbReference type="Gene3D" id="1.10.1040.10">
    <property type="entry name" value="N-(1-d-carboxylethyl)-l-norvaline Dehydrogenase, domain 2"/>
    <property type="match status" value="1"/>
</dbReference>
<keyword evidence="6" id="KW-1185">Reference proteome</keyword>
<dbReference type="EMBL" id="NCKV01000344">
    <property type="protein sequence ID" value="RWS30889.1"/>
    <property type="molecule type" value="Genomic_DNA"/>
</dbReference>
<dbReference type="InterPro" id="IPR013328">
    <property type="entry name" value="6PGD_dom2"/>
</dbReference>
<reference evidence="5 6" key="1">
    <citation type="journal article" date="2018" name="Gigascience">
        <title>Genomes of trombidid mites reveal novel predicted allergens and laterally-transferred genes associated with secondary metabolism.</title>
        <authorList>
            <person name="Dong X."/>
            <person name="Chaisiri K."/>
            <person name="Xia D."/>
            <person name="Armstrong S.D."/>
            <person name="Fang Y."/>
            <person name="Donnelly M.J."/>
            <person name="Kadowaki T."/>
            <person name="McGarry J.W."/>
            <person name="Darby A.C."/>
            <person name="Makepeace B.L."/>
        </authorList>
    </citation>
    <scope>NUCLEOTIDE SEQUENCE [LARGE SCALE GENOMIC DNA]</scope>
    <source>
        <strain evidence="5">UoL-UT</strain>
    </source>
</reference>
<dbReference type="SUPFAM" id="SSF48179">
    <property type="entry name" value="6-phosphogluconate dehydrogenase C-terminal domain-like"/>
    <property type="match status" value="1"/>
</dbReference>
<comment type="caution">
    <text evidence="5">The sequence shown here is derived from an EMBL/GenBank/DDBJ whole genome shotgun (WGS) entry which is preliminary data.</text>
</comment>
<dbReference type="VEuPathDB" id="VectorBase:LDEU001151"/>
<dbReference type="PANTHER" id="PTHR48075">
    <property type="entry name" value="3-HYDROXYACYL-COA DEHYDROGENASE FAMILY PROTEIN"/>
    <property type="match status" value="1"/>
</dbReference>
<evidence type="ECO:0000259" key="3">
    <source>
        <dbReference type="Pfam" id="PF00725"/>
    </source>
</evidence>
<dbReference type="GO" id="GO:0050104">
    <property type="term" value="F:L-gulonate 3-dehydrogenase activity"/>
    <property type="evidence" value="ECO:0007669"/>
    <property type="project" value="TreeGrafter"/>
</dbReference>
<dbReference type="AlphaFoldDB" id="A0A443STM1"/>